<sequence length="173" mass="18428">MMLNMMKKYSKHQQQQQGAAAVEFAIIALLLFTVLFGIIEFGRLFYVYNSVQEVTRHAAREAVVRWVDNSSTSPAKVMALFGGTSLPAGAEITTDNIDIEYLTESGAVPSPFPASASDNISACLTGPAGCIALVRVSMINASYVPMVGLFPFLAVPIPASTVTMPAESLGYTG</sequence>
<feature type="transmembrane region" description="Helical" evidence="1">
    <location>
        <begin position="21"/>
        <end position="46"/>
    </location>
</feature>
<dbReference type="Proteomes" id="UP000264313">
    <property type="component" value="Unassembled WGS sequence"/>
</dbReference>
<dbReference type="Pfam" id="PF07811">
    <property type="entry name" value="TadE"/>
    <property type="match status" value="1"/>
</dbReference>
<reference evidence="3 4" key="1">
    <citation type="journal article" date="2018" name="Nat. Biotechnol.">
        <title>A standardized bacterial taxonomy based on genome phylogeny substantially revises the tree of life.</title>
        <authorList>
            <person name="Parks D.H."/>
            <person name="Chuvochina M."/>
            <person name="Waite D.W."/>
            <person name="Rinke C."/>
            <person name="Skarshewski A."/>
            <person name="Chaumeil P.A."/>
            <person name="Hugenholtz P."/>
        </authorList>
    </citation>
    <scope>NUCLEOTIDE SEQUENCE [LARGE SCALE GENOMIC DNA]</scope>
    <source>
        <strain evidence="3">UBA9958</strain>
    </source>
</reference>
<dbReference type="EMBL" id="DNAA01000023">
    <property type="protein sequence ID" value="HBA08272.1"/>
    <property type="molecule type" value="Genomic_DNA"/>
</dbReference>
<keyword evidence="1" id="KW-1133">Transmembrane helix</keyword>
<evidence type="ECO:0000313" key="4">
    <source>
        <dbReference type="Proteomes" id="UP000264313"/>
    </source>
</evidence>
<protein>
    <submittedName>
        <fullName evidence="3">Pilus assembly protein TadE</fullName>
    </submittedName>
</protein>
<gene>
    <name evidence="3" type="ORF">DCW48_00880</name>
</gene>
<organism evidence="3 4">
    <name type="scientific">Methylotenera mobilis</name>
    <dbReference type="NCBI Taxonomy" id="359408"/>
    <lineage>
        <taxon>Bacteria</taxon>
        <taxon>Pseudomonadati</taxon>
        <taxon>Pseudomonadota</taxon>
        <taxon>Betaproteobacteria</taxon>
        <taxon>Nitrosomonadales</taxon>
        <taxon>Methylophilaceae</taxon>
        <taxon>Methylotenera</taxon>
    </lineage>
</organism>
<keyword evidence="1" id="KW-0812">Transmembrane</keyword>
<evidence type="ECO:0000259" key="2">
    <source>
        <dbReference type="Pfam" id="PF07811"/>
    </source>
</evidence>
<evidence type="ECO:0000313" key="3">
    <source>
        <dbReference type="EMBL" id="HBA08272.1"/>
    </source>
</evidence>
<feature type="domain" description="TadE-like" evidence="2">
    <location>
        <begin position="18"/>
        <end position="60"/>
    </location>
</feature>
<dbReference type="InterPro" id="IPR012495">
    <property type="entry name" value="TadE-like_dom"/>
</dbReference>
<keyword evidence="1" id="KW-0472">Membrane</keyword>
<evidence type="ECO:0000256" key="1">
    <source>
        <dbReference type="SAM" id="Phobius"/>
    </source>
</evidence>
<dbReference type="AlphaFoldDB" id="A0A351R8A1"/>
<comment type="caution">
    <text evidence="3">The sequence shown here is derived from an EMBL/GenBank/DDBJ whole genome shotgun (WGS) entry which is preliminary data.</text>
</comment>
<accession>A0A351R8A1</accession>
<proteinExistence type="predicted"/>
<name>A0A351R8A1_9PROT</name>